<keyword evidence="2" id="KW-1185">Reference proteome</keyword>
<reference evidence="1 2" key="1">
    <citation type="submission" date="2024-04" db="EMBL/GenBank/DDBJ databases">
        <authorList>
            <person name="Fracassetti M."/>
        </authorList>
    </citation>
    <scope>NUCLEOTIDE SEQUENCE [LARGE SCALE GENOMIC DNA]</scope>
</reference>
<protein>
    <submittedName>
        <fullName evidence="1">Uncharacterized protein</fullName>
    </submittedName>
</protein>
<dbReference type="EMBL" id="OZ034818">
    <property type="protein sequence ID" value="CAL1388011.1"/>
    <property type="molecule type" value="Genomic_DNA"/>
</dbReference>
<gene>
    <name evidence="1" type="ORF">LTRI10_LOCUS28960</name>
</gene>
<sequence>MGCCTDKCKPRKPNFATAAEEFRHVQDKLVVSQQPPIARTPPIFHYHHHPSNKNSPIFLLLLLPLLLPFRFLHSAAASVAEASTPLLPPTIVVGVIYLNSFKDCANKLPESPVPILKQGKRQSVKGCSIATPQLSK</sequence>
<name>A0AAV2EPR2_9ROSI</name>
<organism evidence="1 2">
    <name type="scientific">Linum trigynum</name>
    <dbReference type="NCBI Taxonomy" id="586398"/>
    <lineage>
        <taxon>Eukaryota</taxon>
        <taxon>Viridiplantae</taxon>
        <taxon>Streptophyta</taxon>
        <taxon>Embryophyta</taxon>
        <taxon>Tracheophyta</taxon>
        <taxon>Spermatophyta</taxon>
        <taxon>Magnoliopsida</taxon>
        <taxon>eudicotyledons</taxon>
        <taxon>Gunneridae</taxon>
        <taxon>Pentapetalae</taxon>
        <taxon>rosids</taxon>
        <taxon>fabids</taxon>
        <taxon>Malpighiales</taxon>
        <taxon>Linaceae</taxon>
        <taxon>Linum</taxon>
    </lineage>
</organism>
<evidence type="ECO:0000313" key="2">
    <source>
        <dbReference type="Proteomes" id="UP001497516"/>
    </source>
</evidence>
<dbReference type="Proteomes" id="UP001497516">
    <property type="component" value="Chromosome 5"/>
</dbReference>
<accession>A0AAV2EPR2</accession>
<evidence type="ECO:0000313" key="1">
    <source>
        <dbReference type="EMBL" id="CAL1388011.1"/>
    </source>
</evidence>
<proteinExistence type="predicted"/>
<dbReference type="AlphaFoldDB" id="A0AAV2EPR2"/>